<evidence type="ECO:0000313" key="1">
    <source>
        <dbReference type="EMBL" id="KAA8886691.1"/>
    </source>
</evidence>
<accession>A0A5N0EH60</accession>
<sequence>MLNQPRRSASAFRMSLNAKVKQVARATGRPATQLHREFYLLRFLGRVFADVGSPWVLKGGSGLLVRIADGARYSRDIDILRIDVDADQAVTELQQLCATPSDLDPLTFEVRRGKNDPATAHSAQLVTTVYYGATELHHFPIDLSIRPTLASDVDQVEPATLLELDNFADLPPFRCLSLADQIADKIAAMYEVHGPNATPSTRWHDLVDLLLIIDRFPIDAAETIRALRIQQQRRDHLTLPGVVTRPGSGWDAGYPREAAGTSLPPDLHGLDAALVALAGFADPLLDGTLSTGTWNPRAGRWDTTASNETY</sequence>
<dbReference type="RefSeq" id="WP_150403708.1">
    <property type="nucleotide sequence ID" value="NZ_VXLC01000010.1"/>
</dbReference>
<evidence type="ECO:0000313" key="2">
    <source>
        <dbReference type="Proteomes" id="UP000323876"/>
    </source>
</evidence>
<keyword evidence="1" id="KW-0808">Transferase</keyword>
<dbReference type="OrthoDB" id="4084402at2"/>
<dbReference type="AlphaFoldDB" id="A0A5N0EH60"/>
<dbReference type="Pfam" id="PF08843">
    <property type="entry name" value="AbiEii"/>
    <property type="match status" value="1"/>
</dbReference>
<name>A0A5N0EH60_9NOCA</name>
<dbReference type="EMBL" id="VXLC01000010">
    <property type="protein sequence ID" value="KAA8886691.1"/>
    <property type="molecule type" value="Genomic_DNA"/>
</dbReference>
<proteinExistence type="predicted"/>
<keyword evidence="2" id="KW-1185">Reference proteome</keyword>
<gene>
    <name evidence="1" type="ORF">F3087_20875</name>
</gene>
<protein>
    <submittedName>
        <fullName evidence="1">Nucleotidyl transferase AbiEii/AbiGii toxin family protein</fullName>
    </submittedName>
</protein>
<dbReference type="Proteomes" id="UP000323876">
    <property type="component" value="Unassembled WGS sequence"/>
</dbReference>
<organism evidence="1 2">
    <name type="scientific">Nocardia colli</name>
    <dbReference type="NCBI Taxonomy" id="2545717"/>
    <lineage>
        <taxon>Bacteria</taxon>
        <taxon>Bacillati</taxon>
        <taxon>Actinomycetota</taxon>
        <taxon>Actinomycetes</taxon>
        <taxon>Mycobacteriales</taxon>
        <taxon>Nocardiaceae</taxon>
        <taxon>Nocardia</taxon>
    </lineage>
</organism>
<comment type="caution">
    <text evidence="1">The sequence shown here is derived from an EMBL/GenBank/DDBJ whole genome shotgun (WGS) entry which is preliminary data.</text>
</comment>
<dbReference type="InterPro" id="IPR014942">
    <property type="entry name" value="AbiEii"/>
</dbReference>
<dbReference type="GO" id="GO:0016740">
    <property type="term" value="F:transferase activity"/>
    <property type="evidence" value="ECO:0007669"/>
    <property type="project" value="UniProtKB-KW"/>
</dbReference>
<reference evidence="1 2" key="1">
    <citation type="submission" date="2019-09" db="EMBL/GenBank/DDBJ databases">
        <authorList>
            <person name="Wang X."/>
        </authorList>
    </citation>
    <scope>NUCLEOTIDE SEQUENCE [LARGE SCALE GENOMIC DNA]</scope>
    <source>
        <strain evidence="1 2">CICC 11023</strain>
    </source>
</reference>